<dbReference type="InterPro" id="IPR012675">
    <property type="entry name" value="Beta-grasp_dom_sf"/>
</dbReference>
<dbReference type="GO" id="GO:0000166">
    <property type="term" value="F:nucleotide binding"/>
    <property type="evidence" value="ECO:0007669"/>
    <property type="project" value="UniProtKB-KW"/>
</dbReference>
<evidence type="ECO:0000313" key="5">
    <source>
        <dbReference type="Proteomes" id="UP000246483"/>
    </source>
</evidence>
<dbReference type="PANTHER" id="PTHR33359">
    <property type="entry name" value="MOLYBDOPTERIN SYNTHASE SULFUR CARRIER SUBUNIT"/>
    <property type="match status" value="1"/>
</dbReference>
<dbReference type="OrthoDB" id="9801945at2"/>
<dbReference type="RefSeq" id="WP_019374453.1">
    <property type="nucleotide sequence ID" value="NZ_ALEE01000538.1"/>
</dbReference>
<comment type="caution">
    <text evidence="4">The sequence shown here is derived from an EMBL/GenBank/DDBJ whole genome shotgun (WGS) entry which is preliminary data.</text>
</comment>
<dbReference type="EMBL" id="QGUB01000005">
    <property type="protein sequence ID" value="PWW45924.1"/>
    <property type="molecule type" value="Genomic_DNA"/>
</dbReference>
<accession>A0A317RCB9</accession>
<dbReference type="PANTHER" id="PTHR33359:SF1">
    <property type="entry name" value="MOLYBDOPTERIN SYNTHASE SULFUR CARRIER SUBUNIT"/>
    <property type="match status" value="1"/>
</dbReference>
<dbReference type="Gene3D" id="3.10.20.30">
    <property type="match status" value="1"/>
</dbReference>
<dbReference type="GO" id="GO:1990133">
    <property type="term" value="C:molybdopterin adenylyltransferase complex"/>
    <property type="evidence" value="ECO:0007669"/>
    <property type="project" value="TreeGrafter"/>
</dbReference>
<dbReference type="Pfam" id="PF02597">
    <property type="entry name" value="ThiS"/>
    <property type="match status" value="1"/>
</dbReference>
<comment type="similarity">
    <text evidence="2">Belongs to the MoaD family.</text>
</comment>
<dbReference type="SUPFAM" id="SSF54285">
    <property type="entry name" value="MoaD/ThiS"/>
    <property type="match status" value="1"/>
</dbReference>
<evidence type="ECO:0000256" key="1">
    <source>
        <dbReference type="ARBA" id="ARBA00022741"/>
    </source>
</evidence>
<name>A0A317RCB9_9BURK</name>
<dbReference type="AlphaFoldDB" id="A0A317RCB9"/>
<keyword evidence="1" id="KW-0547">Nucleotide-binding</keyword>
<dbReference type="InterPro" id="IPR003749">
    <property type="entry name" value="ThiS/MoaD-like"/>
</dbReference>
<reference evidence="4 5" key="1">
    <citation type="submission" date="2018-05" db="EMBL/GenBank/DDBJ databases">
        <title>Genomic Encyclopedia of Type Strains, Phase IV (KMG-IV): sequencing the most valuable type-strain genomes for metagenomic binning, comparative biology and taxonomic classification.</title>
        <authorList>
            <person name="Goeker M."/>
        </authorList>
    </citation>
    <scope>NUCLEOTIDE SEQUENCE [LARGE SCALE GENOMIC DNA]</scope>
    <source>
        <strain evidence="4 5">DSM 26006</strain>
    </source>
</reference>
<dbReference type="GO" id="GO:0006777">
    <property type="term" value="P:Mo-molybdopterin cofactor biosynthetic process"/>
    <property type="evidence" value="ECO:0007669"/>
    <property type="project" value="InterPro"/>
</dbReference>
<evidence type="ECO:0000313" key="4">
    <source>
        <dbReference type="EMBL" id="PWW45924.1"/>
    </source>
</evidence>
<dbReference type="CDD" id="cd00754">
    <property type="entry name" value="Ubl_MoaD"/>
    <property type="match status" value="1"/>
</dbReference>
<dbReference type="InterPro" id="IPR044672">
    <property type="entry name" value="MOCS2A"/>
</dbReference>
<dbReference type="InterPro" id="IPR016155">
    <property type="entry name" value="Mopterin_synth/thiamin_S_b"/>
</dbReference>
<evidence type="ECO:0000256" key="3">
    <source>
        <dbReference type="ARBA" id="ARBA00024247"/>
    </source>
</evidence>
<evidence type="ECO:0000256" key="2">
    <source>
        <dbReference type="ARBA" id="ARBA00024200"/>
    </source>
</evidence>
<sequence>MSANKEITVRYFASIREALGHGSETLQTAAPTLGALRDELIARGEPWAGCLGPGRAVRMALNQDMAEESVALPAGAEVAFFPPVTGG</sequence>
<protein>
    <recommendedName>
        <fullName evidence="3">Molybdopterin synthase sulfur carrier subunit</fullName>
    </recommendedName>
</protein>
<gene>
    <name evidence="4" type="ORF">DFR36_105128</name>
</gene>
<keyword evidence="5" id="KW-1185">Reference proteome</keyword>
<proteinExistence type="inferred from homology"/>
<dbReference type="Proteomes" id="UP000246483">
    <property type="component" value="Unassembled WGS sequence"/>
</dbReference>
<organism evidence="4 5">
    <name type="scientific">Melaminivora alkalimesophila</name>
    <dbReference type="NCBI Taxonomy" id="1165852"/>
    <lineage>
        <taxon>Bacteria</taxon>
        <taxon>Pseudomonadati</taxon>
        <taxon>Pseudomonadota</taxon>
        <taxon>Betaproteobacteria</taxon>
        <taxon>Burkholderiales</taxon>
        <taxon>Comamonadaceae</taxon>
        <taxon>Melaminivora</taxon>
    </lineage>
</organism>